<feature type="transmembrane region" description="Helical" evidence="1">
    <location>
        <begin position="52"/>
        <end position="69"/>
    </location>
</feature>
<dbReference type="Pfam" id="PF13789">
    <property type="entry name" value="DUF4181"/>
    <property type="match status" value="1"/>
</dbReference>
<evidence type="ECO:0000256" key="1">
    <source>
        <dbReference type="SAM" id="Phobius"/>
    </source>
</evidence>
<gene>
    <name evidence="2" type="ORF">BBI15_10235</name>
</gene>
<dbReference type="STRING" id="1038856.BBI15_10235"/>
<reference evidence="2" key="1">
    <citation type="submission" date="2016-10" db="EMBL/GenBank/DDBJ databases">
        <authorList>
            <person name="See-Too W.S."/>
        </authorList>
    </citation>
    <scope>NUCLEOTIDE SEQUENCE [LARGE SCALE GENOMIC DNA]</scope>
    <source>
        <strain evidence="2">DSM 23997</strain>
    </source>
</reference>
<dbReference type="InterPro" id="IPR025441">
    <property type="entry name" value="DUF4181"/>
</dbReference>
<keyword evidence="1" id="KW-1133">Transmembrane helix</keyword>
<feature type="transmembrane region" description="Helical" evidence="1">
    <location>
        <begin position="108"/>
        <end position="127"/>
    </location>
</feature>
<organism evidence="2 3">
    <name type="scientific">Planococcus plakortidis</name>
    <dbReference type="NCBI Taxonomy" id="1038856"/>
    <lineage>
        <taxon>Bacteria</taxon>
        <taxon>Bacillati</taxon>
        <taxon>Bacillota</taxon>
        <taxon>Bacilli</taxon>
        <taxon>Bacillales</taxon>
        <taxon>Caryophanaceae</taxon>
        <taxon>Planococcus</taxon>
    </lineage>
</organism>
<dbReference type="KEGG" id="ppla:BBI15_10235"/>
<dbReference type="Proteomes" id="UP000092650">
    <property type="component" value="Chromosome"/>
</dbReference>
<sequence>MWLEIGLVILGIVILVSIVKFILSKLLKIEKEKKDFFSCDYINEQHRKIERWVRWSWMLVSIFLIYLVLYRELPVTLYLSLFIAWIATEAFVRAYFQWKYSEQPKQAVLTLSEMTVWISAVTSVVYFDVFNFLT</sequence>
<name>A0A1C7EAV6_9BACL</name>
<protein>
    <recommendedName>
        <fullName evidence="4">DUF4181 domain-containing protein</fullName>
    </recommendedName>
</protein>
<keyword evidence="3" id="KW-1185">Reference proteome</keyword>
<dbReference type="AlphaFoldDB" id="A0A1C7EAV6"/>
<feature type="transmembrane region" description="Helical" evidence="1">
    <location>
        <begin position="75"/>
        <end position="96"/>
    </location>
</feature>
<dbReference type="RefSeq" id="WP_068870706.1">
    <property type="nucleotide sequence ID" value="NZ_CP016539.2"/>
</dbReference>
<dbReference type="EMBL" id="CP016539">
    <property type="protein sequence ID" value="ANU20567.1"/>
    <property type="molecule type" value="Genomic_DNA"/>
</dbReference>
<proteinExistence type="predicted"/>
<dbReference type="OrthoDB" id="2428213at2"/>
<evidence type="ECO:0000313" key="2">
    <source>
        <dbReference type="EMBL" id="ANU20567.1"/>
    </source>
</evidence>
<keyword evidence="1" id="KW-0472">Membrane</keyword>
<keyword evidence="1" id="KW-0812">Transmembrane</keyword>
<evidence type="ECO:0008006" key="4">
    <source>
        <dbReference type="Google" id="ProtNLM"/>
    </source>
</evidence>
<feature type="transmembrane region" description="Helical" evidence="1">
    <location>
        <begin position="6"/>
        <end position="23"/>
    </location>
</feature>
<accession>A0A1C7EAV6</accession>
<evidence type="ECO:0000313" key="3">
    <source>
        <dbReference type="Proteomes" id="UP000092650"/>
    </source>
</evidence>